<evidence type="ECO:0000256" key="1">
    <source>
        <dbReference type="SAM" id="Phobius"/>
    </source>
</evidence>
<feature type="transmembrane region" description="Helical" evidence="1">
    <location>
        <begin position="177"/>
        <end position="203"/>
    </location>
</feature>
<reference evidence="2 3" key="1">
    <citation type="submission" date="2020-08" db="EMBL/GenBank/DDBJ databases">
        <title>Genomic Encyclopedia of Type Strains, Phase IV (KMG-IV): sequencing the most valuable type-strain genomes for metagenomic binning, comparative biology and taxonomic classification.</title>
        <authorList>
            <person name="Goeker M."/>
        </authorList>
    </citation>
    <scope>NUCLEOTIDE SEQUENCE [LARGE SCALE GENOMIC DNA]</scope>
    <source>
        <strain evidence="2 3">DSM 11805</strain>
    </source>
</reference>
<feature type="transmembrane region" description="Helical" evidence="1">
    <location>
        <begin position="110"/>
        <end position="134"/>
    </location>
</feature>
<keyword evidence="1" id="KW-0472">Membrane</keyword>
<comment type="caution">
    <text evidence="2">The sequence shown here is derived from an EMBL/GenBank/DDBJ whole genome shotgun (WGS) entry which is preliminary data.</text>
</comment>
<proteinExistence type="predicted"/>
<accession>A0A841RPD7</accession>
<feature type="transmembrane region" description="Helical" evidence="1">
    <location>
        <begin position="20"/>
        <end position="51"/>
    </location>
</feature>
<sequence length="223" mass="25980">MGLSGIWAGFYKWSVWITRFAWLNLLFIGFTLVGFVLFGWMPALLATFAVVRKWIQKDYDIPIFQTFLFHFKKSFLHGNLFALLLIVAGYILSIYLKYTGLMYNSSFYPILFGLFFIALVLYVMLFLNLPAVYAHYQLSFWQYIRYALSIGVVNLHFSISALTVLAIIYYISMKTPLLIFFFTFSTSAYFVMLFANLGFIQLWRKKEKALQREQASISSTETG</sequence>
<keyword evidence="1" id="KW-1133">Transmembrane helix</keyword>
<dbReference type="Proteomes" id="UP000572212">
    <property type="component" value="Unassembled WGS sequence"/>
</dbReference>
<feature type="transmembrane region" description="Helical" evidence="1">
    <location>
        <begin position="146"/>
        <end position="171"/>
    </location>
</feature>
<keyword evidence="3" id="KW-1185">Reference proteome</keyword>
<gene>
    <name evidence="2" type="ORF">GGQ92_001301</name>
</gene>
<dbReference type="AlphaFoldDB" id="A0A841RPD7"/>
<organism evidence="2 3">
    <name type="scientific">Gracilibacillus halotolerans</name>
    <dbReference type="NCBI Taxonomy" id="74386"/>
    <lineage>
        <taxon>Bacteria</taxon>
        <taxon>Bacillati</taxon>
        <taxon>Bacillota</taxon>
        <taxon>Bacilli</taxon>
        <taxon>Bacillales</taxon>
        <taxon>Bacillaceae</taxon>
        <taxon>Gracilibacillus</taxon>
    </lineage>
</organism>
<protein>
    <submittedName>
        <fullName evidence="2">Putative membrane protein YesL</fullName>
    </submittedName>
</protein>
<evidence type="ECO:0000313" key="3">
    <source>
        <dbReference type="Proteomes" id="UP000572212"/>
    </source>
</evidence>
<name>A0A841RPD7_9BACI</name>
<keyword evidence="1" id="KW-0812">Transmembrane</keyword>
<feature type="transmembrane region" description="Helical" evidence="1">
    <location>
        <begin position="80"/>
        <end position="98"/>
    </location>
</feature>
<evidence type="ECO:0000313" key="2">
    <source>
        <dbReference type="EMBL" id="MBB6512518.1"/>
    </source>
</evidence>
<dbReference type="InterPro" id="IPR006938">
    <property type="entry name" value="DUF624"/>
</dbReference>
<dbReference type="EMBL" id="JACHON010000003">
    <property type="protein sequence ID" value="MBB6512518.1"/>
    <property type="molecule type" value="Genomic_DNA"/>
</dbReference>
<dbReference type="Pfam" id="PF04854">
    <property type="entry name" value="DUF624"/>
    <property type="match status" value="1"/>
</dbReference>
<dbReference type="RefSeq" id="WP_184245863.1">
    <property type="nucleotide sequence ID" value="NZ_BAAACU010000058.1"/>
</dbReference>